<dbReference type="GO" id="GO:0071978">
    <property type="term" value="P:bacterial-type flagellum-dependent swarming motility"/>
    <property type="evidence" value="ECO:0007669"/>
    <property type="project" value="TreeGrafter"/>
</dbReference>
<evidence type="ECO:0000256" key="7">
    <source>
        <dbReference type="ARBA" id="ARBA00023136"/>
    </source>
</evidence>
<keyword evidence="3" id="KW-0145">Chemotaxis</keyword>
<evidence type="ECO:0000259" key="10">
    <source>
        <dbReference type="Pfam" id="PF05764"/>
    </source>
</evidence>
<keyword evidence="6 9" id="KW-1133">Transmembrane helix</keyword>
<keyword evidence="2" id="KW-1003">Cell membrane</keyword>
<feature type="domain" description="Vps72/YL1 N-terminal" evidence="10">
    <location>
        <begin position="55"/>
        <end position="98"/>
    </location>
</feature>
<dbReference type="GO" id="GO:0006935">
    <property type="term" value="P:chemotaxis"/>
    <property type="evidence" value="ECO:0007669"/>
    <property type="project" value="UniProtKB-KW"/>
</dbReference>
<dbReference type="PANTHER" id="PTHR35091:SF2">
    <property type="entry name" value="FLAGELLAR PROTEIN FLIL"/>
    <property type="match status" value="1"/>
</dbReference>
<evidence type="ECO:0000256" key="9">
    <source>
        <dbReference type="SAM" id="Phobius"/>
    </source>
</evidence>
<dbReference type="Pfam" id="PF03748">
    <property type="entry name" value="FliL"/>
    <property type="match status" value="1"/>
</dbReference>
<dbReference type="PANTHER" id="PTHR35091">
    <property type="entry name" value="FLAGELLAR PROTEIN FLIL"/>
    <property type="match status" value="1"/>
</dbReference>
<accession>A0A3B0Y5F2</accession>
<evidence type="ECO:0000256" key="1">
    <source>
        <dbReference type="ARBA" id="ARBA00004162"/>
    </source>
</evidence>
<keyword evidence="7 9" id="KW-0472">Membrane</keyword>
<feature type="compositionally biased region" description="Acidic residues" evidence="8">
    <location>
        <begin position="56"/>
        <end position="69"/>
    </location>
</feature>
<dbReference type="GO" id="GO:0005886">
    <property type="term" value="C:plasma membrane"/>
    <property type="evidence" value="ECO:0007669"/>
    <property type="project" value="UniProtKB-SubCell"/>
</dbReference>
<evidence type="ECO:0000256" key="3">
    <source>
        <dbReference type="ARBA" id="ARBA00022500"/>
    </source>
</evidence>
<evidence type="ECO:0000256" key="5">
    <source>
        <dbReference type="ARBA" id="ARBA00022779"/>
    </source>
</evidence>
<keyword evidence="4 9" id="KW-0812">Transmembrane</keyword>
<feature type="compositionally biased region" description="Basic residues" evidence="8">
    <location>
        <begin position="74"/>
        <end position="96"/>
    </location>
</feature>
<name>A0A3B0Y5F2_9ZZZZ</name>
<comment type="subcellular location">
    <subcellularLocation>
        <location evidence="1">Cell membrane</location>
        <topology evidence="1">Single-pass membrane protein</topology>
    </subcellularLocation>
</comment>
<evidence type="ECO:0000256" key="2">
    <source>
        <dbReference type="ARBA" id="ARBA00022475"/>
    </source>
</evidence>
<dbReference type="EMBL" id="UOFL01000034">
    <property type="protein sequence ID" value="VAW72070.1"/>
    <property type="molecule type" value="Genomic_DNA"/>
</dbReference>
<evidence type="ECO:0000256" key="8">
    <source>
        <dbReference type="SAM" id="MobiDB-lite"/>
    </source>
</evidence>
<feature type="transmembrane region" description="Helical" evidence="9">
    <location>
        <begin position="24"/>
        <end position="46"/>
    </location>
</feature>
<dbReference type="InterPro" id="IPR005503">
    <property type="entry name" value="FliL"/>
</dbReference>
<sequence>MMADDDDLNLDVAAPKKSGGMSKMLIIGVLAVVLMGGTVGLTVMLVGGDKKAHVDEETEEDEEEEEDEHEEKAHKKKKKKKKKKRKKKKGKHKKSKLKTPFYLELPKAIVVNLDGSSGVRFLQISVALMVYDEAHVELLKKHLPVIRHSLVLLFSSQNFSELQSVAGKKKLQADALKTIREELEKLIGDPIVEAIYLPSIVGQ</sequence>
<gene>
    <name evidence="11" type="ORF">MNBD_GAMMA12-3038</name>
</gene>
<dbReference type="GO" id="GO:0009425">
    <property type="term" value="C:bacterial-type flagellum basal body"/>
    <property type="evidence" value="ECO:0007669"/>
    <property type="project" value="InterPro"/>
</dbReference>
<feature type="region of interest" description="Disordered" evidence="8">
    <location>
        <begin position="52"/>
        <end position="96"/>
    </location>
</feature>
<dbReference type="AlphaFoldDB" id="A0A3B0Y5F2"/>
<evidence type="ECO:0000256" key="4">
    <source>
        <dbReference type="ARBA" id="ARBA00022692"/>
    </source>
</evidence>
<dbReference type="InterPro" id="IPR046757">
    <property type="entry name" value="YL1_N"/>
</dbReference>
<evidence type="ECO:0000313" key="11">
    <source>
        <dbReference type="EMBL" id="VAW72070.1"/>
    </source>
</evidence>
<evidence type="ECO:0000256" key="6">
    <source>
        <dbReference type="ARBA" id="ARBA00022989"/>
    </source>
</evidence>
<organism evidence="11">
    <name type="scientific">hydrothermal vent metagenome</name>
    <dbReference type="NCBI Taxonomy" id="652676"/>
    <lineage>
        <taxon>unclassified sequences</taxon>
        <taxon>metagenomes</taxon>
        <taxon>ecological metagenomes</taxon>
    </lineage>
</organism>
<reference evidence="11" key="1">
    <citation type="submission" date="2018-06" db="EMBL/GenBank/DDBJ databases">
        <authorList>
            <person name="Zhirakovskaya E."/>
        </authorList>
    </citation>
    <scope>NUCLEOTIDE SEQUENCE</scope>
</reference>
<proteinExistence type="predicted"/>
<protein>
    <recommendedName>
        <fullName evidence="10">Vps72/YL1 N-terminal domain-containing protein</fullName>
    </recommendedName>
</protein>
<dbReference type="Pfam" id="PF05764">
    <property type="entry name" value="YL1"/>
    <property type="match status" value="1"/>
</dbReference>
<keyword evidence="5" id="KW-0283">Flagellar rotation</keyword>